<keyword evidence="1" id="KW-0812">Transmembrane</keyword>
<comment type="caution">
    <text evidence="2">The sequence shown here is derived from an EMBL/GenBank/DDBJ whole genome shotgun (WGS) entry which is preliminary data.</text>
</comment>
<proteinExistence type="predicted"/>
<dbReference type="Pfam" id="PF05751">
    <property type="entry name" value="FixH"/>
    <property type="match status" value="1"/>
</dbReference>
<sequence length="172" mass="18276">MSRADQPPEPAEFRLTGRHVLAILVGCFGIVFAVNGYMLYRAVSSFPGTVTESSYRDSQHFNDEIAAARAQAARGWKVSATAVRDADGRAVLRVEARDATGAPIQGLAFKATLQHPANRALDRHVAMAAVAGGSGLFEGAATDVAPGKWDLVLEGDGAEGREFLSHNTLVLR</sequence>
<keyword evidence="3" id="KW-1185">Reference proteome</keyword>
<dbReference type="InterPro" id="IPR018037">
    <property type="entry name" value="FixH_proteobacterial"/>
</dbReference>
<keyword evidence="1" id="KW-1133">Transmembrane helix</keyword>
<gene>
    <name evidence="2" type="ORF">EYW49_11985</name>
</gene>
<name>A0A4Q9VNG0_9HYPH</name>
<dbReference type="PIRSF" id="PIRSF011386">
    <property type="entry name" value="FixH"/>
    <property type="match status" value="1"/>
</dbReference>
<keyword evidence="1" id="KW-0472">Membrane</keyword>
<protein>
    <submittedName>
        <fullName evidence="2">Nitrogen fixation protein FixH</fullName>
    </submittedName>
</protein>
<dbReference type="InterPro" id="IPR008620">
    <property type="entry name" value="FixH"/>
</dbReference>
<reference evidence="2 3" key="1">
    <citation type="submission" date="2019-02" db="EMBL/GenBank/DDBJ databases">
        <title>Siculibacillus lacustris gen. nov., sp. nov., a new rosette-forming bacterium isolated from a freshwater crater lake (Lake St. Ana, Romania).</title>
        <authorList>
            <person name="Felfoldi T."/>
            <person name="Marton Z."/>
            <person name="Szabo A."/>
            <person name="Mentes A."/>
            <person name="Boka K."/>
            <person name="Marialigeti K."/>
            <person name="Mathe I."/>
            <person name="Koncz M."/>
            <person name="Schumann P."/>
            <person name="Toth E."/>
        </authorList>
    </citation>
    <scope>NUCLEOTIDE SEQUENCE [LARGE SCALE GENOMIC DNA]</scope>
    <source>
        <strain evidence="2 3">SA-279</strain>
    </source>
</reference>
<organism evidence="2 3">
    <name type="scientific">Siculibacillus lacustris</name>
    <dbReference type="NCBI Taxonomy" id="1549641"/>
    <lineage>
        <taxon>Bacteria</taxon>
        <taxon>Pseudomonadati</taxon>
        <taxon>Pseudomonadota</taxon>
        <taxon>Alphaproteobacteria</taxon>
        <taxon>Hyphomicrobiales</taxon>
        <taxon>Ancalomicrobiaceae</taxon>
        <taxon>Siculibacillus</taxon>
    </lineage>
</organism>
<accession>A0A4Q9VNG0</accession>
<feature type="transmembrane region" description="Helical" evidence="1">
    <location>
        <begin position="20"/>
        <end position="40"/>
    </location>
</feature>
<dbReference type="AlphaFoldDB" id="A0A4Q9VNG0"/>
<evidence type="ECO:0000256" key="1">
    <source>
        <dbReference type="SAM" id="Phobius"/>
    </source>
</evidence>
<dbReference type="Proteomes" id="UP000292781">
    <property type="component" value="Unassembled WGS sequence"/>
</dbReference>
<dbReference type="EMBL" id="SJFN01000016">
    <property type="protein sequence ID" value="TBW37181.1"/>
    <property type="molecule type" value="Genomic_DNA"/>
</dbReference>
<evidence type="ECO:0000313" key="2">
    <source>
        <dbReference type="EMBL" id="TBW37181.1"/>
    </source>
</evidence>
<dbReference type="RefSeq" id="WP_131309817.1">
    <property type="nucleotide sequence ID" value="NZ_SJFN01000016.1"/>
</dbReference>
<evidence type="ECO:0000313" key="3">
    <source>
        <dbReference type="Proteomes" id="UP000292781"/>
    </source>
</evidence>
<dbReference type="OrthoDB" id="1495896at2"/>